<feature type="region of interest" description="Disordered" evidence="5">
    <location>
        <begin position="792"/>
        <end position="821"/>
    </location>
</feature>
<feature type="region of interest" description="Disordered" evidence="5">
    <location>
        <begin position="416"/>
        <end position="441"/>
    </location>
</feature>
<gene>
    <name evidence="7" type="ORF">SAY86_022919</name>
</gene>
<feature type="domain" description="RanBP2-type" evidence="6">
    <location>
        <begin position="306"/>
        <end position="335"/>
    </location>
</feature>
<evidence type="ECO:0000259" key="6">
    <source>
        <dbReference type="PROSITE" id="PS50199"/>
    </source>
</evidence>
<evidence type="ECO:0000256" key="2">
    <source>
        <dbReference type="ARBA" id="ARBA00022771"/>
    </source>
</evidence>
<name>A0AAN7R500_TRANT</name>
<dbReference type="PROSITE" id="PS01358">
    <property type="entry name" value="ZF_RANBP2_1"/>
    <property type="match status" value="2"/>
</dbReference>
<dbReference type="PANTHER" id="PTHR23111">
    <property type="entry name" value="ZINC FINGER PROTEIN"/>
    <property type="match status" value="1"/>
</dbReference>
<feature type="compositionally biased region" description="Low complexity" evidence="5">
    <location>
        <begin position="697"/>
        <end position="712"/>
    </location>
</feature>
<dbReference type="Gene3D" id="4.10.1060.10">
    <property type="entry name" value="Zinc finger, RanBP2-type"/>
    <property type="match status" value="2"/>
</dbReference>
<dbReference type="SUPFAM" id="SSF90209">
    <property type="entry name" value="Ran binding protein zinc finger-like"/>
    <property type="match status" value="1"/>
</dbReference>
<feature type="region of interest" description="Disordered" evidence="5">
    <location>
        <begin position="693"/>
        <end position="743"/>
    </location>
</feature>
<protein>
    <recommendedName>
        <fullName evidence="6">RanBP2-type domain-containing protein</fullName>
    </recommendedName>
</protein>
<proteinExistence type="predicted"/>
<dbReference type="InterPro" id="IPR036443">
    <property type="entry name" value="Znf_RanBP2_sf"/>
</dbReference>
<dbReference type="GO" id="GO:0005737">
    <property type="term" value="C:cytoplasm"/>
    <property type="evidence" value="ECO:0007669"/>
    <property type="project" value="TreeGrafter"/>
</dbReference>
<dbReference type="PROSITE" id="PS50199">
    <property type="entry name" value="ZF_RANBP2_2"/>
    <property type="match status" value="2"/>
</dbReference>
<reference evidence="7 8" key="1">
    <citation type="journal article" date="2023" name="Hortic Res">
        <title>Pangenome of water caltrop reveals structural variations and asymmetric subgenome divergence after allopolyploidization.</title>
        <authorList>
            <person name="Zhang X."/>
            <person name="Chen Y."/>
            <person name="Wang L."/>
            <person name="Yuan Y."/>
            <person name="Fang M."/>
            <person name="Shi L."/>
            <person name="Lu R."/>
            <person name="Comes H.P."/>
            <person name="Ma Y."/>
            <person name="Chen Y."/>
            <person name="Huang G."/>
            <person name="Zhou Y."/>
            <person name="Zheng Z."/>
            <person name="Qiu Y."/>
        </authorList>
    </citation>
    <scope>NUCLEOTIDE SEQUENCE [LARGE SCALE GENOMIC DNA]</scope>
    <source>
        <strain evidence="7">F231</strain>
    </source>
</reference>
<keyword evidence="3" id="KW-0862">Zinc</keyword>
<sequence length="821" mass="92045">MGGTTRFLVLLTTPLPPRTASLLRLSHHHKFRHCLFPLSSLPTPRKSNGSSYPLGYFRINSLPSQLFHSQAVTFRDDHFSNSVPSTTPPGAQHQWPEWVDFLRNLHAGGYFRRESSAEDEYAAGFSLQEDFLSAARACFAFARDRPHLLTALRRNDVEIIVNNGTPFLFKSGDDSIRRMRLFLNGDEVEDSGKPRTIDLMRFILSYASNPLANDAANFSSQEPVVSSVRNLISEFVKLSSIDFDIKFGNPSQNQFSDTNDQSSWPRRQNFEMKRGDWICPRCNFMNFARNLKCLECEESRPKRQLLGGEWECPQCNFLNNGRNMACLRCDCKHPGGFLSVGSGFNSGKSVDRTDLERRLAVNEVKAQSWFSKVSQLGSTSELNSAITDEDFPEIIPLRKGVNRFVVSTRKTPLERRLANSKCSSTGGSLPSGDSQTSSVHKNADSLLSRRLDDIMGRKSDDMDAVVSNDLPRDCTPSYSITSAQQGHSPGNSTSYVPFVPLPADMFAKKPKNLAIEDRKAVERKILLSSNSEGQISAEVGGPNKFSEDKDSKHGEKSERWFERIAELHDSQDVTSTNADEDFPEIMPLRKGKNQFVVSKKKDRSLTSPMYKRRAVMEQANSNYVPFVPFPPDYFAKKETQQSNARISIDKAASEIPSSSTNCKEQKKEDLNPSSGTGEGKLFVRDAINTHSIGVSQTSSNTGNMNEGTNETSSSTQQPRCYSWSGKSLEGSAVKEPDRLDMSEEAKAERWFRRVAQIKDISELSQIPDEDFPSIMPMRKGVNRFVVSKRKTPLERRLTSSQYRRNLPVVSSDPGKKDTKGD</sequence>
<dbReference type="PANTHER" id="PTHR23111:SF30">
    <property type="entry name" value="ZINC FINGER PROTEIN VAR3, CHLOROPLASTIC"/>
    <property type="match status" value="1"/>
</dbReference>
<organism evidence="7 8">
    <name type="scientific">Trapa natans</name>
    <name type="common">Water chestnut</name>
    <dbReference type="NCBI Taxonomy" id="22666"/>
    <lineage>
        <taxon>Eukaryota</taxon>
        <taxon>Viridiplantae</taxon>
        <taxon>Streptophyta</taxon>
        <taxon>Embryophyta</taxon>
        <taxon>Tracheophyta</taxon>
        <taxon>Spermatophyta</taxon>
        <taxon>Magnoliopsida</taxon>
        <taxon>eudicotyledons</taxon>
        <taxon>Gunneridae</taxon>
        <taxon>Pentapetalae</taxon>
        <taxon>rosids</taxon>
        <taxon>malvids</taxon>
        <taxon>Myrtales</taxon>
        <taxon>Lythraceae</taxon>
        <taxon>Trapa</taxon>
    </lineage>
</organism>
<dbReference type="GO" id="GO:0003729">
    <property type="term" value="F:mRNA binding"/>
    <property type="evidence" value="ECO:0007669"/>
    <property type="project" value="TreeGrafter"/>
</dbReference>
<keyword evidence="1" id="KW-0479">Metal-binding</keyword>
<feature type="compositionally biased region" description="Basic and acidic residues" evidence="5">
    <location>
        <begin position="732"/>
        <end position="743"/>
    </location>
</feature>
<evidence type="ECO:0000313" key="7">
    <source>
        <dbReference type="EMBL" id="KAK4792484.1"/>
    </source>
</evidence>
<feature type="region of interest" description="Disordered" evidence="5">
    <location>
        <begin position="648"/>
        <end position="679"/>
    </location>
</feature>
<dbReference type="AlphaFoldDB" id="A0AAN7R500"/>
<evidence type="ECO:0000256" key="1">
    <source>
        <dbReference type="ARBA" id="ARBA00022723"/>
    </source>
</evidence>
<dbReference type="EMBL" id="JAXQNO010000008">
    <property type="protein sequence ID" value="KAK4792484.1"/>
    <property type="molecule type" value="Genomic_DNA"/>
</dbReference>
<keyword evidence="8" id="KW-1185">Reference proteome</keyword>
<feature type="compositionally biased region" description="Polar residues" evidence="5">
    <location>
        <begin position="420"/>
        <end position="440"/>
    </location>
</feature>
<dbReference type="Pfam" id="PF00641">
    <property type="entry name" value="Zn_ribbon_RanBP"/>
    <property type="match status" value="2"/>
</dbReference>
<evidence type="ECO:0000256" key="4">
    <source>
        <dbReference type="PROSITE-ProRule" id="PRU00322"/>
    </source>
</evidence>
<evidence type="ECO:0000256" key="5">
    <source>
        <dbReference type="SAM" id="MobiDB-lite"/>
    </source>
</evidence>
<evidence type="ECO:0000256" key="3">
    <source>
        <dbReference type="ARBA" id="ARBA00022833"/>
    </source>
</evidence>
<dbReference type="GO" id="GO:0008270">
    <property type="term" value="F:zinc ion binding"/>
    <property type="evidence" value="ECO:0007669"/>
    <property type="project" value="UniProtKB-KW"/>
</dbReference>
<dbReference type="Proteomes" id="UP001346149">
    <property type="component" value="Unassembled WGS sequence"/>
</dbReference>
<accession>A0AAN7R500</accession>
<keyword evidence="2 4" id="KW-0863">Zinc-finger</keyword>
<feature type="compositionally biased region" description="Basic and acidic residues" evidence="5">
    <location>
        <begin position="545"/>
        <end position="556"/>
    </location>
</feature>
<feature type="domain" description="RanBP2-type" evidence="6">
    <location>
        <begin position="273"/>
        <end position="302"/>
    </location>
</feature>
<dbReference type="InterPro" id="IPR001876">
    <property type="entry name" value="Znf_RanBP2"/>
</dbReference>
<dbReference type="SMART" id="SM00547">
    <property type="entry name" value="ZnF_RBZ"/>
    <property type="match status" value="2"/>
</dbReference>
<comment type="caution">
    <text evidence="7">The sequence shown here is derived from an EMBL/GenBank/DDBJ whole genome shotgun (WGS) entry which is preliminary data.</text>
</comment>
<feature type="region of interest" description="Disordered" evidence="5">
    <location>
        <begin position="533"/>
        <end position="556"/>
    </location>
</feature>
<evidence type="ECO:0000313" key="8">
    <source>
        <dbReference type="Proteomes" id="UP001346149"/>
    </source>
</evidence>